<feature type="non-terminal residue" evidence="1">
    <location>
        <position position="50"/>
    </location>
</feature>
<gene>
    <name evidence="1" type="ORF">AMORRO_LOCUS11899</name>
</gene>
<organism evidence="1 2">
    <name type="scientific">Acaulospora morrowiae</name>
    <dbReference type="NCBI Taxonomy" id="94023"/>
    <lineage>
        <taxon>Eukaryota</taxon>
        <taxon>Fungi</taxon>
        <taxon>Fungi incertae sedis</taxon>
        <taxon>Mucoromycota</taxon>
        <taxon>Glomeromycotina</taxon>
        <taxon>Glomeromycetes</taxon>
        <taxon>Diversisporales</taxon>
        <taxon>Acaulosporaceae</taxon>
        <taxon>Acaulospora</taxon>
    </lineage>
</organism>
<proteinExistence type="predicted"/>
<name>A0A9N9EXT3_9GLOM</name>
<protein>
    <submittedName>
        <fullName evidence="1">14964_t:CDS:1</fullName>
    </submittedName>
</protein>
<dbReference type="Proteomes" id="UP000789342">
    <property type="component" value="Unassembled WGS sequence"/>
</dbReference>
<reference evidence="1" key="1">
    <citation type="submission" date="2021-06" db="EMBL/GenBank/DDBJ databases">
        <authorList>
            <person name="Kallberg Y."/>
            <person name="Tangrot J."/>
            <person name="Rosling A."/>
        </authorList>
    </citation>
    <scope>NUCLEOTIDE SEQUENCE</scope>
    <source>
        <strain evidence="1">CL551</strain>
    </source>
</reference>
<evidence type="ECO:0000313" key="1">
    <source>
        <dbReference type="EMBL" id="CAG8696959.1"/>
    </source>
</evidence>
<accession>A0A9N9EXT3</accession>
<keyword evidence="2" id="KW-1185">Reference proteome</keyword>
<dbReference type="AlphaFoldDB" id="A0A9N9EXT3"/>
<evidence type="ECO:0000313" key="2">
    <source>
        <dbReference type="Proteomes" id="UP000789342"/>
    </source>
</evidence>
<dbReference type="EMBL" id="CAJVPV010016226">
    <property type="protein sequence ID" value="CAG8696959.1"/>
    <property type="molecule type" value="Genomic_DNA"/>
</dbReference>
<comment type="caution">
    <text evidence="1">The sequence shown here is derived from an EMBL/GenBank/DDBJ whole genome shotgun (WGS) entry which is preliminary data.</text>
</comment>
<sequence length="50" mass="5729">MSCNFVLCTQFTWGSFSSTSEECKRHSHGNALYRVVVHSSPKSEPENYLF</sequence>